<dbReference type="EMBL" id="CP007030">
    <property type="protein sequence ID" value="AHF00694.1"/>
    <property type="molecule type" value="Genomic_DNA"/>
</dbReference>
<gene>
    <name evidence="6" type="primary">rnd</name>
    <name evidence="8" type="ORF">THIAE_01955</name>
</gene>
<keyword evidence="9" id="KW-1185">Reference proteome</keyword>
<dbReference type="Proteomes" id="UP000005380">
    <property type="component" value="Chromosome"/>
</dbReference>
<dbReference type="GO" id="GO:0033890">
    <property type="term" value="F:ribonuclease D activity"/>
    <property type="evidence" value="ECO:0007669"/>
    <property type="project" value="UniProtKB-UniRule"/>
</dbReference>
<dbReference type="InterPro" id="IPR012337">
    <property type="entry name" value="RNaseH-like_sf"/>
</dbReference>
<name>W0DUP9_9GAMM</name>
<dbReference type="PANTHER" id="PTHR47649:SF1">
    <property type="entry name" value="RIBONUCLEASE D"/>
    <property type="match status" value="1"/>
</dbReference>
<keyword evidence="3 6" id="KW-0540">Nuclease</keyword>
<dbReference type="Pfam" id="PF01612">
    <property type="entry name" value="DNA_pol_A_exo1"/>
    <property type="match status" value="1"/>
</dbReference>
<dbReference type="InterPro" id="IPR036397">
    <property type="entry name" value="RNaseH_sf"/>
</dbReference>
<keyword evidence="2 6" id="KW-0819">tRNA processing</keyword>
<dbReference type="eggNOG" id="COG0349">
    <property type="taxonomic scope" value="Bacteria"/>
</dbReference>
<sequence length="390" mass="44668">MNFQLITDDTALNTLCIELKQHKWLAVDTEFMRQDTFFAQLALIQIATPTLAVYIIDPLSIKNLIPLWQLFSNTNITKVFHAARQDLEILYQQAECMPLPIFDTQIASVFLGLGDQASYARLIEKLCGENINKDQARTQWLDRPLLDEQLEYAAADVWHLAQAYPILLKSLTPTQRQAIQADFNNLTDPSLYRTEPAQAWLRMKPSSSLSNKQLGLLKHLAAWREEQAVTLNQPRKWIVNDEALIQLAKRPVREVQDLHKLNQFDGETIRQHGESLIRVLDKAMQDAENWPVAQKPITLSHEQQIVLQVLHAISQQVAHEQGIHLPNLTNKHELTALLLQQPSQLNHGWRELLLGKLLKQFINGQSHLRLVHKNKHEQPKLSLSTSAVDI</sequence>
<accession>W0DUP9</accession>
<comment type="similarity">
    <text evidence="6">Belongs to the RNase D family.</text>
</comment>
<evidence type="ECO:0000256" key="2">
    <source>
        <dbReference type="ARBA" id="ARBA00022694"/>
    </source>
</evidence>
<evidence type="ECO:0000256" key="5">
    <source>
        <dbReference type="ARBA" id="ARBA00022839"/>
    </source>
</evidence>
<proteinExistence type="inferred from homology"/>
<dbReference type="InterPro" id="IPR002562">
    <property type="entry name" value="3'-5'_exonuclease_dom"/>
</dbReference>
<dbReference type="NCBIfam" id="TIGR01388">
    <property type="entry name" value="rnd"/>
    <property type="match status" value="1"/>
</dbReference>
<dbReference type="CDD" id="cd06142">
    <property type="entry name" value="RNaseD_exo"/>
    <property type="match status" value="1"/>
</dbReference>
<dbReference type="HOGENOM" id="CLU_042387_0_0_6"/>
<evidence type="ECO:0000259" key="7">
    <source>
        <dbReference type="PROSITE" id="PS50967"/>
    </source>
</evidence>
<comment type="catalytic activity">
    <reaction evidence="6">
        <text>Exonucleolytic cleavage that removes extra residues from the 3'-terminus of tRNA to produce 5'-mononucleotides.</text>
        <dbReference type="EC" id="3.1.13.5"/>
    </reaction>
</comment>
<comment type="subcellular location">
    <subcellularLocation>
        <location evidence="6">Cytoplasm</location>
    </subcellularLocation>
</comment>
<dbReference type="SUPFAM" id="SSF47819">
    <property type="entry name" value="HRDC-like"/>
    <property type="match status" value="2"/>
</dbReference>
<dbReference type="SUPFAM" id="SSF53098">
    <property type="entry name" value="Ribonuclease H-like"/>
    <property type="match status" value="1"/>
</dbReference>
<dbReference type="KEGG" id="tao:THIAE_01955"/>
<evidence type="ECO:0000256" key="6">
    <source>
        <dbReference type="HAMAP-Rule" id="MF_01899"/>
    </source>
</evidence>
<reference evidence="8 9" key="1">
    <citation type="submission" date="2013-12" db="EMBL/GenBank/DDBJ databases">
        <authorList>
            <consortium name="DOE Joint Genome Institute"/>
            <person name="Kappler U."/>
            <person name="Huntemann M."/>
            <person name="Han J."/>
            <person name="Chen A."/>
            <person name="Kyrpides N."/>
            <person name="Mavromatis K."/>
            <person name="Markowitz V."/>
            <person name="Palaniappan K."/>
            <person name="Ivanova N."/>
            <person name="Schaumberg A."/>
            <person name="Pati A."/>
            <person name="Liolios K."/>
            <person name="Nordberg H.P."/>
            <person name="Cantor M.N."/>
            <person name="Hua S.X."/>
            <person name="Woyke T."/>
        </authorList>
    </citation>
    <scope>NUCLEOTIDE SEQUENCE [LARGE SCALE GENOMIC DNA]</scope>
    <source>
        <strain evidence="9">AL2</strain>
    </source>
</reference>
<comment type="function">
    <text evidence="6">Exonuclease involved in the 3' processing of various precursor tRNAs. Initiates hydrolysis at the 3'-terminus of an RNA molecule and releases 5'-mononucleotides.</text>
</comment>
<dbReference type="HAMAP" id="MF_01899">
    <property type="entry name" value="RNase_D"/>
    <property type="match status" value="1"/>
</dbReference>
<dbReference type="Pfam" id="PF00570">
    <property type="entry name" value="HRDC"/>
    <property type="match status" value="1"/>
</dbReference>
<dbReference type="GO" id="GO:0005737">
    <property type="term" value="C:cytoplasm"/>
    <property type="evidence" value="ECO:0007669"/>
    <property type="project" value="UniProtKB-SubCell"/>
</dbReference>
<comment type="cofactor">
    <cofactor evidence="6">
        <name>a divalent metal cation</name>
        <dbReference type="ChEBI" id="CHEBI:60240"/>
    </cofactor>
</comment>
<dbReference type="PANTHER" id="PTHR47649">
    <property type="entry name" value="RIBONUCLEASE D"/>
    <property type="match status" value="1"/>
</dbReference>
<dbReference type="AlphaFoldDB" id="W0DUP9"/>
<dbReference type="Gene3D" id="3.30.420.10">
    <property type="entry name" value="Ribonuclease H-like superfamily/Ribonuclease H"/>
    <property type="match status" value="1"/>
</dbReference>
<dbReference type="PROSITE" id="PS50967">
    <property type="entry name" value="HRDC"/>
    <property type="match status" value="1"/>
</dbReference>
<dbReference type="InterPro" id="IPR044876">
    <property type="entry name" value="HRDC_dom_sf"/>
</dbReference>
<dbReference type="GO" id="GO:0003676">
    <property type="term" value="F:nucleic acid binding"/>
    <property type="evidence" value="ECO:0007669"/>
    <property type="project" value="InterPro"/>
</dbReference>
<organism evidence="8 9">
    <name type="scientific">Thiomicrospira aerophila AL3</name>
    <dbReference type="NCBI Taxonomy" id="717772"/>
    <lineage>
        <taxon>Bacteria</taxon>
        <taxon>Pseudomonadati</taxon>
        <taxon>Pseudomonadota</taxon>
        <taxon>Gammaproteobacteria</taxon>
        <taxon>Thiotrichales</taxon>
        <taxon>Piscirickettsiaceae</taxon>
        <taxon>Thiomicrospira</taxon>
    </lineage>
</organism>
<dbReference type="RefSeq" id="WP_006459812.1">
    <property type="nucleotide sequence ID" value="NZ_CP007030.1"/>
</dbReference>
<dbReference type="Gene3D" id="1.10.150.80">
    <property type="entry name" value="HRDC domain"/>
    <property type="match status" value="1"/>
</dbReference>
<dbReference type="FunCoup" id="W0DUP9">
    <property type="interactions" value="16"/>
</dbReference>
<evidence type="ECO:0000256" key="4">
    <source>
        <dbReference type="ARBA" id="ARBA00022801"/>
    </source>
</evidence>
<dbReference type="InParanoid" id="W0DUP9"/>
<evidence type="ECO:0000256" key="1">
    <source>
        <dbReference type="ARBA" id="ARBA00022490"/>
    </source>
</evidence>
<evidence type="ECO:0000256" key="3">
    <source>
        <dbReference type="ARBA" id="ARBA00022722"/>
    </source>
</evidence>
<dbReference type="InterPro" id="IPR010997">
    <property type="entry name" value="HRDC-like_sf"/>
</dbReference>
<dbReference type="SMART" id="SM00474">
    <property type="entry name" value="35EXOc"/>
    <property type="match status" value="1"/>
</dbReference>
<protein>
    <recommendedName>
        <fullName evidence="6">Ribonuclease D</fullName>
        <shortName evidence="6">RNase D</shortName>
        <ecNumber evidence="6">3.1.13.5</ecNumber>
    </recommendedName>
</protein>
<dbReference type="STRING" id="717772.THIAE_01955"/>
<keyword evidence="1 6" id="KW-0963">Cytoplasm</keyword>
<evidence type="ECO:0000313" key="8">
    <source>
        <dbReference type="EMBL" id="AHF00694.1"/>
    </source>
</evidence>
<keyword evidence="4 6" id="KW-0378">Hydrolase</keyword>
<dbReference type="SMART" id="SM00341">
    <property type="entry name" value="HRDC"/>
    <property type="match status" value="1"/>
</dbReference>
<dbReference type="GO" id="GO:0008408">
    <property type="term" value="F:3'-5' exonuclease activity"/>
    <property type="evidence" value="ECO:0007669"/>
    <property type="project" value="InterPro"/>
</dbReference>
<evidence type="ECO:0000313" key="9">
    <source>
        <dbReference type="Proteomes" id="UP000005380"/>
    </source>
</evidence>
<dbReference type="GO" id="GO:0000166">
    <property type="term" value="F:nucleotide binding"/>
    <property type="evidence" value="ECO:0007669"/>
    <property type="project" value="InterPro"/>
</dbReference>
<dbReference type="InterPro" id="IPR006292">
    <property type="entry name" value="RNase_D"/>
</dbReference>
<dbReference type="GO" id="GO:0042780">
    <property type="term" value="P:tRNA 3'-end processing"/>
    <property type="evidence" value="ECO:0007669"/>
    <property type="project" value="UniProtKB-UniRule"/>
</dbReference>
<dbReference type="InterPro" id="IPR051086">
    <property type="entry name" value="RNase_D-like"/>
</dbReference>
<dbReference type="InterPro" id="IPR002121">
    <property type="entry name" value="HRDC_dom"/>
</dbReference>
<feature type="domain" description="HRDC" evidence="7">
    <location>
        <begin position="210"/>
        <end position="290"/>
    </location>
</feature>
<keyword evidence="5 6" id="KW-0269">Exonuclease</keyword>
<dbReference type="OrthoDB" id="9800549at2"/>
<dbReference type="EC" id="3.1.13.5" evidence="6"/>